<dbReference type="AlphaFoldDB" id="A0A4R2JJN3"/>
<dbReference type="OrthoDB" id="2523650at2"/>
<dbReference type="Proteomes" id="UP000295680">
    <property type="component" value="Unassembled WGS sequence"/>
</dbReference>
<dbReference type="GO" id="GO:0004315">
    <property type="term" value="F:3-oxoacyl-[acyl-carrier-protein] synthase activity"/>
    <property type="evidence" value="ECO:0007669"/>
    <property type="project" value="TreeGrafter"/>
</dbReference>
<evidence type="ECO:0000313" key="6">
    <source>
        <dbReference type="Proteomes" id="UP000295680"/>
    </source>
</evidence>
<proteinExistence type="inferred from homology"/>
<feature type="domain" description="Ketosynthase family 3 (KS3)" evidence="4">
    <location>
        <begin position="41"/>
        <end position="422"/>
    </location>
</feature>
<comment type="caution">
    <text evidence="5">The sequence shown here is derived from an EMBL/GenBank/DDBJ whole genome shotgun (WGS) entry which is preliminary data.</text>
</comment>
<dbReference type="EMBL" id="SLWS01000004">
    <property type="protein sequence ID" value="TCO59344.1"/>
    <property type="molecule type" value="Genomic_DNA"/>
</dbReference>
<dbReference type="PANTHER" id="PTHR11712:SF336">
    <property type="entry name" value="3-OXOACYL-[ACYL-CARRIER-PROTEIN] SYNTHASE, MITOCHONDRIAL"/>
    <property type="match status" value="1"/>
</dbReference>
<sequence>MGIELCERGSQVRGVHAVDLIGTAVDAGLIRGPTTLEVLTLHEVVVTGYGVFTAFGFGAQALRARVFSGEPAFAKVRRFDPSRYRAQYAAEYQDKALSQLTVLRECVREALSSAGQDGAGAPVLLGTDGDHAANIDFWTVHAAGKQPEGAGVVHSLPGLLPEVIGEEFRLGRPRLAFVNACVAATNAIAYGAHLISIGKAHSVVCGGAYLVNEDVFAKFDSGLALTTEAVMRPFSMGRKGLLHGDGAAVLVMESAEHARRRNAVSYGSVLGWGLAADAHHPVQPHPQGRGLATAAQIALRRAGVAAEAIGYVNSHGTGTPRNDLAESLALRHVFGDRASTVPVSSTKSTTGHMLEATGAVEAVITLLALAEGLLPPTAGFLEADPECLVDCIPHTARPSQVSRALSLNAAFGGANAALVLGAPQSS</sequence>
<reference evidence="5 6" key="1">
    <citation type="submission" date="2019-03" db="EMBL/GenBank/DDBJ databases">
        <title>Genomic Encyclopedia of Type Strains, Phase IV (KMG-IV): sequencing the most valuable type-strain genomes for metagenomic binning, comparative biology and taxonomic classification.</title>
        <authorList>
            <person name="Goeker M."/>
        </authorList>
    </citation>
    <scope>NUCLEOTIDE SEQUENCE [LARGE SCALE GENOMIC DNA]</scope>
    <source>
        <strain evidence="5 6">DSM 45934</strain>
    </source>
</reference>
<dbReference type="InterPro" id="IPR020841">
    <property type="entry name" value="PKS_Beta-ketoAc_synthase_dom"/>
</dbReference>
<organism evidence="5 6">
    <name type="scientific">Actinocrispum wychmicini</name>
    <dbReference type="NCBI Taxonomy" id="1213861"/>
    <lineage>
        <taxon>Bacteria</taxon>
        <taxon>Bacillati</taxon>
        <taxon>Actinomycetota</taxon>
        <taxon>Actinomycetes</taxon>
        <taxon>Pseudonocardiales</taxon>
        <taxon>Pseudonocardiaceae</taxon>
        <taxon>Actinocrispum</taxon>
    </lineage>
</organism>
<dbReference type="Gene3D" id="3.40.47.10">
    <property type="match status" value="1"/>
</dbReference>
<dbReference type="SMART" id="SM00825">
    <property type="entry name" value="PKS_KS"/>
    <property type="match status" value="1"/>
</dbReference>
<keyword evidence="2 3" id="KW-0808">Transferase</keyword>
<dbReference type="PANTHER" id="PTHR11712">
    <property type="entry name" value="POLYKETIDE SYNTHASE-RELATED"/>
    <property type="match status" value="1"/>
</dbReference>
<dbReference type="InterPro" id="IPR016039">
    <property type="entry name" value="Thiolase-like"/>
</dbReference>
<dbReference type="InterPro" id="IPR014030">
    <property type="entry name" value="Ketoacyl_synth_N"/>
</dbReference>
<dbReference type="InterPro" id="IPR014031">
    <property type="entry name" value="Ketoacyl_synth_C"/>
</dbReference>
<dbReference type="Pfam" id="PF02801">
    <property type="entry name" value="Ketoacyl-synt_C"/>
    <property type="match status" value="1"/>
</dbReference>
<accession>A0A4R2JJN3</accession>
<dbReference type="GO" id="GO:0006633">
    <property type="term" value="P:fatty acid biosynthetic process"/>
    <property type="evidence" value="ECO:0007669"/>
    <property type="project" value="TreeGrafter"/>
</dbReference>
<evidence type="ECO:0000256" key="1">
    <source>
        <dbReference type="ARBA" id="ARBA00008467"/>
    </source>
</evidence>
<name>A0A4R2JJN3_9PSEU</name>
<protein>
    <submittedName>
        <fullName evidence="5">3-oxoacyl-[acyl-carrier-protein] synthase II</fullName>
    </submittedName>
</protein>
<evidence type="ECO:0000256" key="2">
    <source>
        <dbReference type="ARBA" id="ARBA00022679"/>
    </source>
</evidence>
<gene>
    <name evidence="5" type="ORF">EV192_104185</name>
</gene>
<evidence type="ECO:0000259" key="4">
    <source>
        <dbReference type="PROSITE" id="PS52004"/>
    </source>
</evidence>
<evidence type="ECO:0000256" key="3">
    <source>
        <dbReference type="RuleBase" id="RU003694"/>
    </source>
</evidence>
<dbReference type="PROSITE" id="PS52004">
    <property type="entry name" value="KS3_2"/>
    <property type="match status" value="1"/>
</dbReference>
<comment type="similarity">
    <text evidence="1 3">Belongs to the thiolase-like superfamily. Beta-ketoacyl-ACP synthases family.</text>
</comment>
<evidence type="ECO:0000313" key="5">
    <source>
        <dbReference type="EMBL" id="TCO59344.1"/>
    </source>
</evidence>
<keyword evidence="6" id="KW-1185">Reference proteome</keyword>
<dbReference type="GO" id="GO:0005829">
    <property type="term" value="C:cytosol"/>
    <property type="evidence" value="ECO:0007669"/>
    <property type="project" value="TreeGrafter"/>
</dbReference>
<dbReference type="SUPFAM" id="SSF53901">
    <property type="entry name" value="Thiolase-like"/>
    <property type="match status" value="2"/>
</dbReference>
<dbReference type="Pfam" id="PF00109">
    <property type="entry name" value="ketoacyl-synt"/>
    <property type="match status" value="1"/>
</dbReference>
<dbReference type="CDD" id="cd00834">
    <property type="entry name" value="KAS_I_II"/>
    <property type="match status" value="1"/>
</dbReference>
<dbReference type="InterPro" id="IPR000794">
    <property type="entry name" value="Beta-ketoacyl_synthase"/>
</dbReference>